<feature type="region of interest" description="Disordered" evidence="4">
    <location>
        <begin position="1081"/>
        <end position="1106"/>
    </location>
</feature>
<dbReference type="EC" id="3.1.3.16" evidence="3"/>
<dbReference type="PRINTS" id="PR00114">
    <property type="entry name" value="STPHPHTASE"/>
</dbReference>
<dbReference type="InterPro" id="IPR018247">
    <property type="entry name" value="EF_Hand_1_Ca_BS"/>
</dbReference>
<dbReference type="InterPro" id="IPR043360">
    <property type="entry name" value="PP2B"/>
</dbReference>
<dbReference type="GO" id="GO:0005509">
    <property type="term" value="F:calcium ion binding"/>
    <property type="evidence" value="ECO:0007669"/>
    <property type="project" value="InterPro"/>
</dbReference>
<evidence type="ECO:0000256" key="1">
    <source>
        <dbReference type="ARBA" id="ARBA00008294"/>
    </source>
</evidence>
<dbReference type="eggNOG" id="KOG0375">
    <property type="taxonomic scope" value="Eukaryota"/>
</dbReference>
<keyword evidence="2" id="KW-0106">Calcium</keyword>
<keyword evidence="5" id="KW-1133">Transmembrane helix</keyword>
<dbReference type="GO" id="GO:0097720">
    <property type="term" value="P:calcineurin-mediated signaling"/>
    <property type="evidence" value="ECO:0007669"/>
    <property type="project" value="InterPro"/>
</dbReference>
<keyword evidence="3" id="KW-0378">Hydrolase</keyword>
<name>D7FVC2_ECTSI</name>
<dbReference type="InParanoid" id="D7FVC2"/>
<feature type="region of interest" description="Disordered" evidence="4">
    <location>
        <begin position="774"/>
        <end position="983"/>
    </location>
</feature>
<dbReference type="OrthoDB" id="5593063at2759"/>
<feature type="transmembrane region" description="Helical" evidence="5">
    <location>
        <begin position="1183"/>
        <end position="1203"/>
    </location>
</feature>
<accession>D7FVC2</accession>
<dbReference type="EMBL" id="FN648475">
    <property type="protein sequence ID" value="CBJ26294.1"/>
    <property type="molecule type" value="Genomic_DNA"/>
</dbReference>
<dbReference type="STRING" id="2880.D7FVC2"/>
<dbReference type="EMBL" id="FN649742">
    <property type="protein sequence ID" value="CBJ26294.1"/>
    <property type="molecule type" value="Genomic_DNA"/>
</dbReference>
<dbReference type="InterPro" id="IPR004843">
    <property type="entry name" value="Calcineurin-like_PHP"/>
</dbReference>
<dbReference type="InterPro" id="IPR011992">
    <property type="entry name" value="EF-hand-dom_pair"/>
</dbReference>
<gene>
    <name evidence="7" type="ORF">Esi_0029_0078</name>
</gene>
<dbReference type="Gene3D" id="3.60.21.10">
    <property type="match status" value="1"/>
</dbReference>
<feature type="region of interest" description="Disordered" evidence="4">
    <location>
        <begin position="526"/>
        <end position="575"/>
    </location>
</feature>
<keyword evidence="5" id="KW-0472">Membrane</keyword>
<dbReference type="AlphaFoldDB" id="D7FVC2"/>
<evidence type="ECO:0000256" key="2">
    <source>
        <dbReference type="ARBA" id="ARBA00022837"/>
    </source>
</evidence>
<dbReference type="PROSITE" id="PS00125">
    <property type="entry name" value="SER_THR_PHOSPHATASE"/>
    <property type="match status" value="1"/>
</dbReference>
<evidence type="ECO:0000256" key="4">
    <source>
        <dbReference type="SAM" id="MobiDB-lite"/>
    </source>
</evidence>
<dbReference type="SUPFAM" id="SSF56300">
    <property type="entry name" value="Metallo-dependent phosphatases"/>
    <property type="match status" value="1"/>
</dbReference>
<proteinExistence type="inferred from homology"/>
<feature type="domain" description="EF-hand" evidence="6">
    <location>
        <begin position="1034"/>
        <end position="1069"/>
    </location>
</feature>
<evidence type="ECO:0000313" key="7">
    <source>
        <dbReference type="EMBL" id="CBJ26294.1"/>
    </source>
</evidence>
<dbReference type="InterPro" id="IPR002048">
    <property type="entry name" value="EF_hand_dom"/>
</dbReference>
<feature type="compositionally biased region" description="Polar residues" evidence="4">
    <location>
        <begin position="821"/>
        <end position="834"/>
    </location>
</feature>
<evidence type="ECO:0000256" key="3">
    <source>
        <dbReference type="RuleBase" id="RU004273"/>
    </source>
</evidence>
<feature type="compositionally biased region" description="Polar residues" evidence="4">
    <location>
        <begin position="927"/>
        <end position="952"/>
    </location>
</feature>
<sequence>MPPPVSVSPRPATSPTLTASPSPASTGNPQTLFEDGGGSGSGTGAGGAGGGGGGASENRLANFLRVSVPAGEDGAGADSVMMESDEEGQGGLCCLVTDCGRARISSDYFCSQHMDKAKRVSWKAAKRMVQTMGKGLYSMSTVVQGEKLGQFLDTEMPSMDDLKPEILSERFQRQETITLGEALFLIDQALEILKTEPNALELKAPIKIVGDLHGQFFDLISMLENCGTPRDGASYLFLGDYVDRGEFSCEVLLYLLALKVAHPMKVHLIRGNHECRSLTTHFGFKDECKSKYGLPVYYRFLRCFELMPLCAVIANDHGRYFCTHGGISPDLTSLDQIAALNRRAEPEMEGLLCDLLWADPSDDPGVTNIESLSDQELDSLLNSTFQFNRLRGCSVAFGYLAVRRFLDNNHLMCVIRAHAVQEDGYYRHFEKALKKREVDGDKELPPVITVFSAPNYCDRYGNRAAVLELLCEELEPQVEHFECVDHPDRLNRPDRSEVHLTALIESCPYMPTTFRDFVKLAGRMGPAQPLEDGGEASESSSVVGTGCSVGGDMASEHEASTKGSDPSSPPQARKDRSLTAHDLYELEAAHDRINELHPDYLNARIESCEDEGVSRLSTKANTPSSVSSLVHSTTKITVSELRNRFDPAARGGPGAGHAAPLPVDMGKPSSTVMQITNIFEHKARAERRKLHVRNGSGSGGIVSQMKASIESKAKAKAATGSPSTAGAPNSTKQKINVFEALTKRTRSDTVASKLTRVKDSALARRIWVDKVAGSPPPMWGGKAPPGRVFGRDDKKGGGIGKGGDGTGHIHIAARGAPWVGQSRSNSGGKKTSIVSPRRHSSNTSASNNGKFPPPPPPGLAQSGDVGVRRGVGKLGKSSAPWHSTSLQGKSDDDDDASSPQQGRRRSTLGGEADGEQAASGGSAMIDSRSTTTTLPQEAGSSATAPSASLEQTSDNEKGVQGVGYDYDGHDKEKEKNIPSPPTLTRRGTLAEDCAFTHAEILGLKLLFALMDQRGSEFIDGVALEEYADEQDDYAQEREIEACIKAVDVDCDGKIGLMDFICFAARLKCYYEGGVGLQKTLNHAGTKKRPSGMSMPGDSDSDDDDDSEMMPMAVAIAMAVRAPKSTRRREENARRARKAGMAAKVEAWATADRSPATEMEMRCLWLPPAPQPRSLRKRRPVARVVMPMLLIPEAFTFTVTVSLTHARRRQ</sequence>
<evidence type="ECO:0000259" key="6">
    <source>
        <dbReference type="PROSITE" id="PS50222"/>
    </source>
</evidence>
<comment type="catalytic activity">
    <reaction evidence="3">
        <text>O-phospho-L-threonyl-[protein] + H2O = L-threonyl-[protein] + phosphate</text>
        <dbReference type="Rhea" id="RHEA:47004"/>
        <dbReference type="Rhea" id="RHEA-COMP:11060"/>
        <dbReference type="Rhea" id="RHEA-COMP:11605"/>
        <dbReference type="ChEBI" id="CHEBI:15377"/>
        <dbReference type="ChEBI" id="CHEBI:30013"/>
        <dbReference type="ChEBI" id="CHEBI:43474"/>
        <dbReference type="ChEBI" id="CHEBI:61977"/>
        <dbReference type="EC" id="3.1.3.16"/>
    </reaction>
</comment>
<keyword evidence="8" id="KW-1185">Reference proteome</keyword>
<dbReference type="GO" id="GO:0033192">
    <property type="term" value="F:calmodulin-dependent protein phosphatase activity"/>
    <property type="evidence" value="ECO:0007669"/>
    <property type="project" value="InterPro"/>
</dbReference>
<feature type="compositionally biased region" description="Low complexity" evidence="4">
    <location>
        <begin position="536"/>
        <end position="546"/>
    </location>
</feature>
<keyword evidence="5" id="KW-0812">Transmembrane</keyword>
<dbReference type="PROSITE" id="PS00018">
    <property type="entry name" value="EF_HAND_1"/>
    <property type="match status" value="1"/>
</dbReference>
<feature type="compositionally biased region" description="Basic and acidic residues" evidence="4">
    <location>
        <begin position="966"/>
        <end position="976"/>
    </location>
</feature>
<organism evidence="7 8">
    <name type="scientific">Ectocarpus siliculosus</name>
    <name type="common">Brown alga</name>
    <name type="synonym">Conferva siliculosa</name>
    <dbReference type="NCBI Taxonomy" id="2880"/>
    <lineage>
        <taxon>Eukaryota</taxon>
        <taxon>Sar</taxon>
        <taxon>Stramenopiles</taxon>
        <taxon>Ochrophyta</taxon>
        <taxon>PX clade</taxon>
        <taxon>Phaeophyceae</taxon>
        <taxon>Ectocarpales</taxon>
        <taxon>Ectocarpaceae</taxon>
        <taxon>Ectocarpus</taxon>
    </lineage>
</organism>
<feature type="compositionally biased region" description="Gly residues" evidence="4">
    <location>
        <begin position="35"/>
        <end position="55"/>
    </location>
</feature>
<feature type="compositionally biased region" description="Low complexity" evidence="4">
    <location>
        <begin position="8"/>
        <end position="26"/>
    </location>
</feature>
<feature type="region of interest" description="Disordered" evidence="4">
    <location>
        <begin position="1"/>
        <end position="56"/>
    </location>
</feature>
<dbReference type="Gene3D" id="1.10.238.10">
    <property type="entry name" value="EF-hand"/>
    <property type="match status" value="1"/>
</dbReference>
<evidence type="ECO:0000256" key="5">
    <source>
        <dbReference type="SAM" id="Phobius"/>
    </source>
</evidence>
<evidence type="ECO:0000313" key="8">
    <source>
        <dbReference type="Proteomes" id="UP000002630"/>
    </source>
</evidence>
<dbReference type="Pfam" id="PF00149">
    <property type="entry name" value="Metallophos"/>
    <property type="match status" value="1"/>
</dbReference>
<protein>
    <recommendedName>
        <fullName evidence="3">Serine/threonine-protein phosphatase</fullName>
        <ecNumber evidence="3">3.1.3.16</ecNumber>
    </recommendedName>
</protein>
<comment type="similarity">
    <text evidence="1 3">Belongs to the PPP phosphatase family.</text>
</comment>
<dbReference type="Proteomes" id="UP000002630">
    <property type="component" value="Linkage Group LG17"/>
</dbReference>
<dbReference type="SUPFAM" id="SSF47473">
    <property type="entry name" value="EF-hand"/>
    <property type="match status" value="1"/>
</dbReference>
<feature type="compositionally biased region" description="Gly residues" evidence="4">
    <location>
        <begin position="797"/>
        <end position="806"/>
    </location>
</feature>
<dbReference type="PANTHER" id="PTHR45673">
    <property type="entry name" value="SERINE/THREONINE-PROTEIN PHOSPHATASE 2B CATALYTIC SUBUNIT 1-RELATED"/>
    <property type="match status" value="1"/>
</dbReference>
<dbReference type="SMART" id="SM00156">
    <property type="entry name" value="PP2Ac"/>
    <property type="match status" value="1"/>
</dbReference>
<dbReference type="InterPro" id="IPR006186">
    <property type="entry name" value="Ser/Thr-sp_prot-phosphatase"/>
</dbReference>
<dbReference type="InterPro" id="IPR029052">
    <property type="entry name" value="Metallo-depent_PP-like"/>
</dbReference>
<reference evidence="7 8" key="1">
    <citation type="journal article" date="2010" name="Nature">
        <title>The Ectocarpus genome and the independent evolution of multicellularity in brown algae.</title>
        <authorList>
            <person name="Cock J.M."/>
            <person name="Sterck L."/>
            <person name="Rouze P."/>
            <person name="Scornet D."/>
            <person name="Allen A.E."/>
            <person name="Amoutzias G."/>
            <person name="Anthouard V."/>
            <person name="Artiguenave F."/>
            <person name="Aury J.M."/>
            <person name="Badger J.H."/>
            <person name="Beszteri B."/>
            <person name="Billiau K."/>
            <person name="Bonnet E."/>
            <person name="Bothwell J.H."/>
            <person name="Bowler C."/>
            <person name="Boyen C."/>
            <person name="Brownlee C."/>
            <person name="Carrano C.J."/>
            <person name="Charrier B."/>
            <person name="Cho G.Y."/>
            <person name="Coelho S.M."/>
            <person name="Collen J."/>
            <person name="Corre E."/>
            <person name="Da Silva C."/>
            <person name="Delage L."/>
            <person name="Delaroque N."/>
            <person name="Dittami S.M."/>
            <person name="Doulbeau S."/>
            <person name="Elias M."/>
            <person name="Farnham G."/>
            <person name="Gachon C.M."/>
            <person name="Gschloessl B."/>
            <person name="Heesch S."/>
            <person name="Jabbari K."/>
            <person name="Jubin C."/>
            <person name="Kawai H."/>
            <person name="Kimura K."/>
            <person name="Kloareg B."/>
            <person name="Kupper F.C."/>
            <person name="Lang D."/>
            <person name="Le Bail A."/>
            <person name="Leblanc C."/>
            <person name="Lerouge P."/>
            <person name="Lohr M."/>
            <person name="Lopez P.J."/>
            <person name="Martens C."/>
            <person name="Maumus F."/>
            <person name="Michel G."/>
            <person name="Miranda-Saavedra D."/>
            <person name="Morales J."/>
            <person name="Moreau H."/>
            <person name="Motomura T."/>
            <person name="Nagasato C."/>
            <person name="Napoli C.A."/>
            <person name="Nelson D.R."/>
            <person name="Nyvall-Collen P."/>
            <person name="Peters A.F."/>
            <person name="Pommier C."/>
            <person name="Potin P."/>
            <person name="Poulain J."/>
            <person name="Quesneville H."/>
            <person name="Read B."/>
            <person name="Rensing S.A."/>
            <person name="Ritter A."/>
            <person name="Rousvoal S."/>
            <person name="Samanta M."/>
            <person name="Samson G."/>
            <person name="Schroeder D.C."/>
            <person name="Segurens B."/>
            <person name="Strittmatter M."/>
            <person name="Tonon T."/>
            <person name="Tregear J.W."/>
            <person name="Valentin K."/>
            <person name="von Dassow P."/>
            <person name="Yamagishi T."/>
            <person name="Van de Peer Y."/>
            <person name="Wincker P."/>
        </authorList>
    </citation>
    <scope>NUCLEOTIDE SEQUENCE [LARGE SCALE GENOMIC DNA]</scope>
    <source>
        <strain evidence="8">Ec32 / CCAP1310/4</strain>
    </source>
</reference>
<dbReference type="PROSITE" id="PS50222">
    <property type="entry name" value="EF_HAND_2"/>
    <property type="match status" value="1"/>
</dbReference>